<comment type="caution">
    <text evidence="1">The sequence shown here is derived from an EMBL/GenBank/DDBJ whole genome shotgun (WGS) entry which is preliminary data.</text>
</comment>
<protein>
    <submittedName>
        <fullName evidence="1">Uncharacterized protein</fullName>
    </submittedName>
</protein>
<organism evidence="1 2">
    <name type="scientific">Kineothrix alysoides</name>
    <dbReference type="NCBI Taxonomy" id="1469948"/>
    <lineage>
        <taxon>Bacteria</taxon>
        <taxon>Bacillati</taxon>
        <taxon>Bacillota</taxon>
        <taxon>Clostridia</taxon>
        <taxon>Lachnospirales</taxon>
        <taxon>Lachnospiraceae</taxon>
        <taxon>Kineothrix</taxon>
    </lineage>
</organism>
<keyword evidence="2" id="KW-1185">Reference proteome</keyword>
<name>A0A4R1R5U7_9FIRM</name>
<dbReference type="Proteomes" id="UP000295718">
    <property type="component" value="Unassembled WGS sequence"/>
</dbReference>
<dbReference type="AlphaFoldDB" id="A0A4R1R5U7"/>
<reference evidence="1 2" key="1">
    <citation type="submission" date="2019-03" db="EMBL/GenBank/DDBJ databases">
        <title>Genomic Encyclopedia of Type Strains, Phase IV (KMG-IV): sequencing the most valuable type-strain genomes for metagenomic binning, comparative biology and taxonomic classification.</title>
        <authorList>
            <person name="Goeker M."/>
        </authorList>
    </citation>
    <scope>NUCLEOTIDE SEQUENCE [LARGE SCALE GENOMIC DNA]</scope>
    <source>
        <strain evidence="1 2">DSM 100556</strain>
    </source>
</reference>
<dbReference type="STRING" id="1469948.GCA_000732725_00408"/>
<evidence type="ECO:0000313" key="1">
    <source>
        <dbReference type="EMBL" id="TCL60672.1"/>
    </source>
</evidence>
<sequence>MQEFVYKGICVCGNWRIRELVYAGICVWEFVYMGIDV</sequence>
<proteinExistence type="predicted"/>
<accession>A0A4R1R5U7</accession>
<evidence type="ECO:0000313" key="2">
    <source>
        <dbReference type="Proteomes" id="UP000295718"/>
    </source>
</evidence>
<gene>
    <name evidence="1" type="ORF">EDD76_102372</name>
</gene>
<dbReference type="EMBL" id="SLUO01000002">
    <property type="protein sequence ID" value="TCL60672.1"/>
    <property type="molecule type" value="Genomic_DNA"/>
</dbReference>